<comment type="similarity">
    <text evidence="2 8">Belongs to the 4-toluene sulfonate uptake permease (TSUP) (TC 2.A.102) family.</text>
</comment>
<evidence type="ECO:0000313" key="11">
    <source>
        <dbReference type="Proteomes" id="UP000256661"/>
    </source>
</evidence>
<feature type="transmembrane region" description="Helical" evidence="8">
    <location>
        <begin position="226"/>
        <end position="248"/>
    </location>
</feature>
<evidence type="ECO:0000256" key="6">
    <source>
        <dbReference type="ARBA" id="ARBA00022989"/>
    </source>
</evidence>
<feature type="transmembrane region" description="Helical" evidence="8">
    <location>
        <begin position="100"/>
        <end position="117"/>
    </location>
</feature>
<evidence type="ECO:0000256" key="7">
    <source>
        <dbReference type="ARBA" id="ARBA00023136"/>
    </source>
</evidence>
<evidence type="ECO:0000256" key="1">
    <source>
        <dbReference type="ARBA" id="ARBA00004651"/>
    </source>
</evidence>
<keyword evidence="11" id="KW-1185">Reference proteome</keyword>
<feature type="transmembrane region" description="Helical" evidence="8">
    <location>
        <begin position="73"/>
        <end position="94"/>
    </location>
</feature>
<keyword evidence="3" id="KW-0813">Transport</keyword>
<dbReference type="RefSeq" id="WP_170177842.1">
    <property type="nucleotide sequence ID" value="NZ_QTTT01000001.1"/>
</dbReference>
<keyword evidence="4 8" id="KW-1003">Cell membrane</keyword>
<dbReference type="Pfam" id="PF01925">
    <property type="entry name" value="TauE"/>
    <property type="match status" value="1"/>
</dbReference>
<protein>
    <recommendedName>
        <fullName evidence="8">Probable membrane transporter protein</fullName>
    </recommendedName>
</protein>
<dbReference type="Proteomes" id="UP000256661">
    <property type="component" value="Unassembled WGS sequence"/>
</dbReference>
<dbReference type="PANTHER" id="PTHR30269:SF0">
    <property type="entry name" value="MEMBRANE TRANSPORTER PROTEIN YFCA-RELATED"/>
    <property type="match status" value="1"/>
</dbReference>
<dbReference type="GO" id="GO:0005886">
    <property type="term" value="C:plasma membrane"/>
    <property type="evidence" value="ECO:0007669"/>
    <property type="project" value="UniProtKB-SubCell"/>
</dbReference>
<feature type="transmembrane region" description="Helical" evidence="8">
    <location>
        <begin position="255"/>
        <end position="272"/>
    </location>
</feature>
<feature type="compositionally biased region" description="Basic and acidic residues" evidence="9">
    <location>
        <begin position="142"/>
        <end position="152"/>
    </location>
</feature>
<evidence type="ECO:0000256" key="8">
    <source>
        <dbReference type="RuleBase" id="RU363041"/>
    </source>
</evidence>
<name>A0A3D9T297_9ACTN</name>
<keyword evidence="7 8" id="KW-0472">Membrane</keyword>
<accession>A0A3D9T297</accession>
<comment type="subcellular location">
    <subcellularLocation>
        <location evidence="1 8">Cell membrane</location>
        <topology evidence="1 8">Multi-pass membrane protein</topology>
    </subcellularLocation>
</comment>
<dbReference type="PANTHER" id="PTHR30269">
    <property type="entry name" value="TRANSMEMBRANE PROTEIN YFCA"/>
    <property type="match status" value="1"/>
</dbReference>
<feature type="compositionally biased region" description="Low complexity" evidence="9">
    <location>
        <begin position="127"/>
        <end position="141"/>
    </location>
</feature>
<keyword evidence="5 8" id="KW-0812">Transmembrane</keyword>
<comment type="caution">
    <text evidence="10">The sequence shown here is derived from an EMBL/GenBank/DDBJ whole genome shotgun (WGS) entry which is preliminary data.</text>
</comment>
<evidence type="ECO:0000313" key="10">
    <source>
        <dbReference type="EMBL" id="REF00484.1"/>
    </source>
</evidence>
<keyword evidence="6 8" id="KW-1133">Transmembrane helix</keyword>
<organism evidence="10 11">
    <name type="scientific">Thermomonospora umbrina</name>
    <dbReference type="NCBI Taxonomy" id="111806"/>
    <lineage>
        <taxon>Bacteria</taxon>
        <taxon>Bacillati</taxon>
        <taxon>Actinomycetota</taxon>
        <taxon>Actinomycetes</taxon>
        <taxon>Streptosporangiales</taxon>
        <taxon>Thermomonosporaceae</taxon>
        <taxon>Thermomonospora</taxon>
    </lineage>
</organism>
<feature type="transmembrane region" description="Helical" evidence="8">
    <location>
        <begin position="7"/>
        <end position="36"/>
    </location>
</feature>
<evidence type="ECO:0000256" key="9">
    <source>
        <dbReference type="SAM" id="MobiDB-lite"/>
    </source>
</evidence>
<dbReference type="AlphaFoldDB" id="A0A3D9T297"/>
<proteinExistence type="inferred from homology"/>
<dbReference type="EMBL" id="QTTT01000001">
    <property type="protein sequence ID" value="REF00484.1"/>
    <property type="molecule type" value="Genomic_DNA"/>
</dbReference>
<feature type="region of interest" description="Disordered" evidence="9">
    <location>
        <begin position="127"/>
        <end position="152"/>
    </location>
</feature>
<sequence>MTGAEAAVLLAAGAGAGVINTIVGAGTLVTFSVLLAMGYPPVTASVINAVGVLPGSVSGAIGYRRRLPHDRRLLTLITLVGVYGASVGAAALLILPARSFSTIAAVCIFIACLLMLIPSGRSGAAPTTATTPTSASHAQAAEQERIPGAEGRRERCAPRVPLIGGTLICAVYGGFFAAGIGVLLFAMLKVVMPHVSLHGIQALKMWAGTCINGTAVTFFVLAGHVLWVPAACIGVGALLGGWAGAVIAQRMPRRLLRAMIFAVGIFSALNLLV</sequence>
<reference evidence="10 11" key="1">
    <citation type="submission" date="2018-08" db="EMBL/GenBank/DDBJ databases">
        <title>Sequencing the genomes of 1000 actinobacteria strains.</title>
        <authorList>
            <person name="Klenk H.-P."/>
        </authorList>
    </citation>
    <scope>NUCLEOTIDE SEQUENCE [LARGE SCALE GENOMIC DNA]</scope>
    <source>
        <strain evidence="10 11">DSM 43927</strain>
    </source>
</reference>
<dbReference type="InterPro" id="IPR002781">
    <property type="entry name" value="TM_pro_TauE-like"/>
</dbReference>
<feature type="transmembrane region" description="Helical" evidence="8">
    <location>
        <begin position="42"/>
        <end position="61"/>
    </location>
</feature>
<dbReference type="InterPro" id="IPR052017">
    <property type="entry name" value="TSUP"/>
</dbReference>
<evidence type="ECO:0000256" key="2">
    <source>
        <dbReference type="ARBA" id="ARBA00009142"/>
    </source>
</evidence>
<evidence type="ECO:0000256" key="3">
    <source>
        <dbReference type="ARBA" id="ARBA00022448"/>
    </source>
</evidence>
<evidence type="ECO:0000256" key="4">
    <source>
        <dbReference type="ARBA" id="ARBA00022475"/>
    </source>
</evidence>
<evidence type="ECO:0000256" key="5">
    <source>
        <dbReference type="ARBA" id="ARBA00022692"/>
    </source>
</evidence>
<gene>
    <name evidence="10" type="ORF">DFJ69_6026</name>
</gene>
<feature type="transmembrane region" description="Helical" evidence="8">
    <location>
        <begin position="162"/>
        <end position="188"/>
    </location>
</feature>